<dbReference type="EMBL" id="HBER01023469">
    <property type="protein sequence ID" value="CAD8536456.1"/>
    <property type="molecule type" value="Transcribed_RNA"/>
</dbReference>
<accession>A0A7S0NVY9</accession>
<sequence length="149" mass="16810">MRSSARYLKLLDRFATGHANVYIGYLGDQTLYTHMEFEAPRIFARLGCEWNRQISLQFGFSNATVHKCPRQCGILHANYGPLKCVAALMQRSPSCETWQAFQASLRTSKTCPRALAGGQRVVLQKAIRDYMSDCCMPQQQRNSTAAAVR</sequence>
<proteinExistence type="predicted"/>
<organism evidence="1">
    <name type="scientific">Calcidiscus leptoporus</name>
    <dbReference type="NCBI Taxonomy" id="127549"/>
    <lineage>
        <taxon>Eukaryota</taxon>
        <taxon>Haptista</taxon>
        <taxon>Haptophyta</taxon>
        <taxon>Prymnesiophyceae</taxon>
        <taxon>Coccolithales</taxon>
        <taxon>Calcidiscaceae</taxon>
        <taxon>Calcidiscus</taxon>
    </lineage>
</organism>
<evidence type="ECO:0000313" key="1">
    <source>
        <dbReference type="EMBL" id="CAD8536456.1"/>
    </source>
</evidence>
<gene>
    <name evidence="1" type="ORF">CLEP1334_LOCUS11736</name>
</gene>
<protein>
    <submittedName>
        <fullName evidence="1">Uncharacterized protein</fullName>
    </submittedName>
</protein>
<name>A0A7S0NVY9_9EUKA</name>
<reference evidence="1" key="1">
    <citation type="submission" date="2021-01" db="EMBL/GenBank/DDBJ databases">
        <authorList>
            <person name="Corre E."/>
            <person name="Pelletier E."/>
            <person name="Niang G."/>
            <person name="Scheremetjew M."/>
            <person name="Finn R."/>
            <person name="Kale V."/>
            <person name="Holt S."/>
            <person name="Cochrane G."/>
            <person name="Meng A."/>
            <person name="Brown T."/>
            <person name="Cohen L."/>
        </authorList>
    </citation>
    <scope>NUCLEOTIDE SEQUENCE</scope>
    <source>
        <strain evidence="1">RCC1130</strain>
    </source>
</reference>
<dbReference type="AlphaFoldDB" id="A0A7S0NVY9"/>